<reference evidence="3" key="1">
    <citation type="submission" date="2017-04" db="EMBL/GenBank/DDBJ databases">
        <title>Genome evolution of the luminous symbionts of deep sea anglerfish.</title>
        <authorList>
            <person name="Hendry T.A."/>
        </authorList>
    </citation>
    <scope>NUCLEOTIDE SEQUENCE [LARGE SCALE GENOMIC DNA]</scope>
</reference>
<organism evidence="2 3">
    <name type="scientific">Candidatus Enterovibrio escicola</name>
    <dbReference type="NCBI Taxonomy" id="1927127"/>
    <lineage>
        <taxon>Bacteria</taxon>
        <taxon>Pseudomonadati</taxon>
        <taxon>Pseudomonadota</taxon>
        <taxon>Gammaproteobacteria</taxon>
        <taxon>Vibrionales</taxon>
        <taxon>Vibrionaceae</taxon>
        <taxon>Enterovibrio</taxon>
    </lineage>
</organism>
<dbReference type="EMBL" id="NBYY01000022">
    <property type="protein sequence ID" value="PCS22347.1"/>
    <property type="molecule type" value="Genomic_DNA"/>
</dbReference>
<evidence type="ECO:0000259" key="1">
    <source>
        <dbReference type="Pfam" id="PF13612"/>
    </source>
</evidence>
<comment type="caution">
    <text evidence="2">The sequence shown here is derived from an EMBL/GenBank/DDBJ whole genome shotgun (WGS) entry which is preliminary data.</text>
</comment>
<dbReference type="Proteomes" id="UP000219020">
    <property type="component" value="Unassembled WGS sequence"/>
</dbReference>
<evidence type="ECO:0000313" key="2">
    <source>
        <dbReference type="EMBL" id="PCS22347.1"/>
    </source>
</evidence>
<accession>A0A2A5T2F3</accession>
<dbReference type="Pfam" id="PF13612">
    <property type="entry name" value="DDE_Tnp_1_3"/>
    <property type="match status" value="1"/>
</dbReference>
<dbReference type="RefSeq" id="WP_097356731.1">
    <property type="nucleotide sequence ID" value="NZ_NBYY01000022.1"/>
</dbReference>
<proteinExistence type="predicted"/>
<dbReference type="GeneID" id="66951973"/>
<evidence type="ECO:0000313" key="3">
    <source>
        <dbReference type="Proteomes" id="UP000219020"/>
    </source>
</evidence>
<keyword evidence="3" id="KW-1185">Reference proteome</keyword>
<name>A0A2A5T2F3_9GAMM</name>
<gene>
    <name evidence="2" type="ORF">BTN49_2076</name>
</gene>
<dbReference type="InterPro" id="IPR025668">
    <property type="entry name" value="Tnp_DDE_dom"/>
</dbReference>
<protein>
    <submittedName>
        <fullName evidence="2">Mobile element protein</fullName>
    </submittedName>
</protein>
<dbReference type="AlphaFoldDB" id="A0A2A5T2F3"/>
<sequence>MRGFYGFKLYLIINDQGRVISVKVTTANVANQKPVSEMANELLGCLYGDKYYISGPIGAGTCRQGSDTNNGCEK</sequence>
<feature type="domain" description="Transposase DDE" evidence="1">
    <location>
        <begin position="4"/>
        <end position="57"/>
    </location>
</feature>